<evidence type="ECO:0000313" key="1">
    <source>
        <dbReference type="EMBL" id="JAD84117.1"/>
    </source>
</evidence>
<reference evidence="1" key="1">
    <citation type="submission" date="2014-09" db="EMBL/GenBank/DDBJ databases">
        <authorList>
            <person name="Magalhaes I.L.F."/>
            <person name="Oliveira U."/>
            <person name="Santos F.R."/>
            <person name="Vidigal T.H.D.A."/>
            <person name="Brescovit A.D."/>
            <person name="Santos A.J."/>
        </authorList>
    </citation>
    <scope>NUCLEOTIDE SEQUENCE</scope>
    <source>
        <tissue evidence="1">Shoot tissue taken approximately 20 cm above the soil surface</tissue>
    </source>
</reference>
<organism evidence="1">
    <name type="scientific">Arundo donax</name>
    <name type="common">Giant reed</name>
    <name type="synonym">Donax arundinaceus</name>
    <dbReference type="NCBI Taxonomy" id="35708"/>
    <lineage>
        <taxon>Eukaryota</taxon>
        <taxon>Viridiplantae</taxon>
        <taxon>Streptophyta</taxon>
        <taxon>Embryophyta</taxon>
        <taxon>Tracheophyta</taxon>
        <taxon>Spermatophyta</taxon>
        <taxon>Magnoliopsida</taxon>
        <taxon>Liliopsida</taxon>
        <taxon>Poales</taxon>
        <taxon>Poaceae</taxon>
        <taxon>PACMAD clade</taxon>
        <taxon>Arundinoideae</taxon>
        <taxon>Arundineae</taxon>
        <taxon>Arundo</taxon>
    </lineage>
</organism>
<dbReference type="AlphaFoldDB" id="A0A0A9DK47"/>
<dbReference type="EMBL" id="GBRH01213778">
    <property type="protein sequence ID" value="JAD84117.1"/>
    <property type="molecule type" value="Transcribed_RNA"/>
</dbReference>
<accession>A0A0A9DK47</accession>
<sequence length="99" mass="11228">MRFFSLLSCGVNSLPAYHQGSPCTFTLSVQILRHCRCKEQCSESQLELRTTACTIDSKHSPQYQDQTTVWRSGFHCSSKGKSIECIPSIDKDFSSVEFR</sequence>
<reference evidence="1" key="2">
    <citation type="journal article" date="2015" name="Data Brief">
        <title>Shoot transcriptome of the giant reed, Arundo donax.</title>
        <authorList>
            <person name="Barrero R.A."/>
            <person name="Guerrero F.D."/>
            <person name="Moolhuijzen P."/>
            <person name="Goolsby J.A."/>
            <person name="Tidwell J."/>
            <person name="Bellgard S.E."/>
            <person name="Bellgard M.I."/>
        </authorList>
    </citation>
    <scope>NUCLEOTIDE SEQUENCE</scope>
    <source>
        <tissue evidence="1">Shoot tissue taken approximately 20 cm above the soil surface</tissue>
    </source>
</reference>
<protein>
    <submittedName>
        <fullName evidence="1">Uncharacterized protein</fullName>
    </submittedName>
</protein>
<proteinExistence type="predicted"/>
<name>A0A0A9DK47_ARUDO</name>